<organism evidence="1 2">
    <name type="scientific">Vermiconidia calcicola</name>
    <dbReference type="NCBI Taxonomy" id="1690605"/>
    <lineage>
        <taxon>Eukaryota</taxon>
        <taxon>Fungi</taxon>
        <taxon>Dikarya</taxon>
        <taxon>Ascomycota</taxon>
        <taxon>Pezizomycotina</taxon>
        <taxon>Dothideomycetes</taxon>
        <taxon>Dothideomycetidae</taxon>
        <taxon>Mycosphaerellales</taxon>
        <taxon>Extremaceae</taxon>
        <taxon>Vermiconidia</taxon>
    </lineage>
</organism>
<evidence type="ECO:0000313" key="2">
    <source>
        <dbReference type="Proteomes" id="UP001281147"/>
    </source>
</evidence>
<reference evidence="1" key="1">
    <citation type="submission" date="2023-07" db="EMBL/GenBank/DDBJ databases">
        <title>Black Yeasts Isolated from many extreme environments.</title>
        <authorList>
            <person name="Coleine C."/>
            <person name="Stajich J.E."/>
            <person name="Selbmann L."/>
        </authorList>
    </citation>
    <scope>NUCLEOTIDE SEQUENCE</scope>
    <source>
        <strain evidence="1">CCFEE 5714</strain>
    </source>
</reference>
<dbReference type="EMBL" id="JAUTXU010000126">
    <property type="protein sequence ID" value="KAK3705798.1"/>
    <property type="molecule type" value="Genomic_DNA"/>
</dbReference>
<keyword evidence="2" id="KW-1185">Reference proteome</keyword>
<comment type="caution">
    <text evidence="1">The sequence shown here is derived from an EMBL/GenBank/DDBJ whole genome shotgun (WGS) entry which is preliminary data.</text>
</comment>
<gene>
    <name evidence="1" type="primary">MIF2_1</name>
    <name evidence="1" type="ORF">LTR37_013105</name>
</gene>
<evidence type="ECO:0000313" key="1">
    <source>
        <dbReference type="EMBL" id="KAK3705798.1"/>
    </source>
</evidence>
<protein>
    <submittedName>
        <fullName evidence="1">Mitotic fidelity of chromosome transmission-related protein</fullName>
    </submittedName>
</protein>
<name>A0ACC3MYX7_9PEZI</name>
<accession>A0ACC3MYX7</accession>
<dbReference type="Proteomes" id="UP001281147">
    <property type="component" value="Unassembled WGS sequence"/>
</dbReference>
<sequence length="678" mass="73588">MAQAEKKAKALTPGRPKKAGNQFFDVGKIGRKTGITLEDKGLRDEHGLEPVSHIFSSPVSPQRRTVDDSDANMQESSGPEVNMTLTSRKTPRLPPPRASTPKHTNIGSPKRMSTGRPSTHRMSAGLEGEGTPAPSKTEPPPNRVLDFGGEEDVHKSIESPSPFKPRHVLRRSAGGGKSNPFADVSPAKDVQQPDTIPEGDQDSELQQPEAEGESEVHLPAQDGPLVLDEDDQFYDAQPAADEEQSQAGAAEEVPVKRKPGRPRKSLDLSTSQVQHASPVVTKKRTRASLEDSRAGEANVSESQVSESAPAQKKRRGGRPPKNKIPVLQDVRDIPSDSGPLINGGESVTEAHAAEHSNTSVPLANGDESVAEANEAELSQPITKGKGRGKGTKAKAPKERDANQAMRPQGSPVKLNDSPSKLRNRREGSRALSVGPISNVHLRASTPFEDADTRTSRFGRNLTQPLKYWANEMRIYKHGEIAGIVRADPVEEPKRRGPKNRTGKKSRKSKLHDIDEESDSGSTHPDEWEDDVGVIAGEVANWNPETQQGDLEDLVREDLGFASSSIITREVANSEFKYAKIMTLPFFGSGVVELPPQGFKRAKNSRKMQMCFFVHEGKVMVDVGAQGEGVEANQFAIAKGGCFVVPRGELIPFSSILFSPAHAVRRRLPDAWALFATVN</sequence>
<proteinExistence type="predicted"/>